<feature type="transmembrane region" description="Helical" evidence="2">
    <location>
        <begin position="49"/>
        <end position="67"/>
    </location>
</feature>
<protein>
    <submittedName>
        <fullName evidence="3">Uncharacterized protein</fullName>
    </submittedName>
</protein>
<dbReference type="EMBL" id="CM026427">
    <property type="protein sequence ID" value="KAG0569100.1"/>
    <property type="molecule type" value="Genomic_DNA"/>
</dbReference>
<feature type="region of interest" description="Disordered" evidence="1">
    <location>
        <begin position="259"/>
        <end position="280"/>
    </location>
</feature>
<evidence type="ECO:0000313" key="3">
    <source>
        <dbReference type="EMBL" id="KAG0569091.1"/>
    </source>
</evidence>
<dbReference type="AlphaFoldDB" id="A0A8T0HBE4"/>
<proteinExistence type="predicted"/>
<keyword evidence="2" id="KW-0812">Transmembrane</keyword>
<evidence type="ECO:0000256" key="2">
    <source>
        <dbReference type="SAM" id="Phobius"/>
    </source>
</evidence>
<keyword evidence="2" id="KW-1133">Transmembrane helix</keyword>
<dbReference type="Proteomes" id="UP000822688">
    <property type="component" value="Chromosome 6"/>
</dbReference>
<dbReference type="EMBL" id="CM026427">
    <property type="protein sequence ID" value="KAG0569088.1"/>
    <property type="molecule type" value="Genomic_DNA"/>
</dbReference>
<dbReference type="EMBL" id="CM026427">
    <property type="protein sequence ID" value="KAG0569092.1"/>
    <property type="molecule type" value="Genomic_DNA"/>
</dbReference>
<evidence type="ECO:0000313" key="4">
    <source>
        <dbReference type="Proteomes" id="UP000822688"/>
    </source>
</evidence>
<gene>
    <name evidence="3" type="ORF">KC19_6G064600</name>
</gene>
<organism evidence="3 4">
    <name type="scientific">Ceratodon purpureus</name>
    <name type="common">Fire moss</name>
    <name type="synonym">Dicranum purpureum</name>
    <dbReference type="NCBI Taxonomy" id="3225"/>
    <lineage>
        <taxon>Eukaryota</taxon>
        <taxon>Viridiplantae</taxon>
        <taxon>Streptophyta</taxon>
        <taxon>Embryophyta</taxon>
        <taxon>Bryophyta</taxon>
        <taxon>Bryophytina</taxon>
        <taxon>Bryopsida</taxon>
        <taxon>Dicranidae</taxon>
        <taxon>Pseudoditrichales</taxon>
        <taxon>Ditrichaceae</taxon>
        <taxon>Ceratodon</taxon>
    </lineage>
</organism>
<dbReference type="EMBL" id="CM026427">
    <property type="protein sequence ID" value="KAG0569089.1"/>
    <property type="molecule type" value="Genomic_DNA"/>
</dbReference>
<feature type="transmembrane region" description="Helical" evidence="2">
    <location>
        <begin position="12"/>
        <end position="29"/>
    </location>
</feature>
<keyword evidence="2" id="KW-0472">Membrane</keyword>
<name>A0A8T0HBE4_CERPU</name>
<accession>A0A8T0HBE4</accession>
<keyword evidence="4" id="KW-1185">Reference proteome</keyword>
<comment type="caution">
    <text evidence="3">The sequence shown here is derived from an EMBL/GenBank/DDBJ whole genome shotgun (WGS) entry which is preliminary data.</text>
</comment>
<sequence length="523" mass="58431">MQADLELTAKMAILDVLIALDVAFIVTLIELESFYNHLRGQVYSVRKLALGFLAFMAFSLILISPITPGDQGQIPFLAEETLIMSITSSKISEANFRDRGTAITDLDFMRCNFHDYPSGVCDQNLDKSRDSFDPRWRPWYLARFVNEVAAVLLEAAAVLLEAGASMSAHDDFLRQHYDVLSSVDLFEDGFMKPLGVEYQKYDRDLLHRCFHHGHVTQATQVAKESTASGFNFNQTGRISESFSSSFESTGPSQLKNWVSRPECVPNSGPDHSPNQHTDPHPNRTVVLSRALNTTQTIAVAMILVIVVINLLVTRLTIPASSHRNAPSTHDDVDFKLTHLLSGSLDIVSVEDITGFMALLEGDLYPGMPDVQLEGYANEANLHIWHEQQIVQVTRSKHSQGDPSDVTSPNDDLMNTLAPLFMTQIENALEPVLGPVITALQNQGEEERMQRQKLIAQEEKKLALKREKVQRLKRHRACRFQPTRRARATNSSAKSPQLTLRQGLSLLKSSQSSAVKLSRVELLD</sequence>
<reference evidence="3 4" key="1">
    <citation type="submission" date="2020-06" db="EMBL/GenBank/DDBJ databases">
        <title>WGS assembly of Ceratodon purpureus strain R40.</title>
        <authorList>
            <person name="Carey S.B."/>
            <person name="Jenkins J."/>
            <person name="Shu S."/>
            <person name="Lovell J.T."/>
            <person name="Sreedasyam A."/>
            <person name="Maumus F."/>
            <person name="Tiley G.P."/>
            <person name="Fernandez-Pozo N."/>
            <person name="Barry K."/>
            <person name="Chen C."/>
            <person name="Wang M."/>
            <person name="Lipzen A."/>
            <person name="Daum C."/>
            <person name="Saski C.A."/>
            <person name="Payton A.C."/>
            <person name="Mcbreen J.C."/>
            <person name="Conrad R.E."/>
            <person name="Kollar L.M."/>
            <person name="Olsson S."/>
            <person name="Huttunen S."/>
            <person name="Landis J.B."/>
            <person name="Wickett N.J."/>
            <person name="Johnson M.G."/>
            <person name="Rensing S.A."/>
            <person name="Grimwood J."/>
            <person name="Schmutz J."/>
            <person name="Mcdaniel S.F."/>
        </authorList>
    </citation>
    <scope>NUCLEOTIDE SEQUENCE [LARGE SCALE GENOMIC DNA]</scope>
    <source>
        <strain evidence="3 4">R40</strain>
    </source>
</reference>
<dbReference type="EMBL" id="CM026427">
    <property type="protein sequence ID" value="KAG0569091.1"/>
    <property type="molecule type" value="Genomic_DNA"/>
</dbReference>
<evidence type="ECO:0000256" key="1">
    <source>
        <dbReference type="SAM" id="MobiDB-lite"/>
    </source>
</evidence>
<dbReference type="EMBL" id="CM026427">
    <property type="protein sequence ID" value="KAG0569090.1"/>
    <property type="molecule type" value="Genomic_DNA"/>
</dbReference>